<evidence type="ECO:0000256" key="4">
    <source>
        <dbReference type="ARBA" id="ARBA00022692"/>
    </source>
</evidence>
<keyword evidence="7 9" id="KW-0472">Membrane</keyword>
<dbReference type="GO" id="GO:0080122">
    <property type="term" value="F:AMP transmembrane transporter activity"/>
    <property type="evidence" value="ECO:0007669"/>
    <property type="project" value="TreeGrafter"/>
</dbReference>
<dbReference type="GO" id="GO:0005347">
    <property type="term" value="F:ATP transmembrane transporter activity"/>
    <property type="evidence" value="ECO:0007669"/>
    <property type="project" value="TreeGrafter"/>
</dbReference>
<feature type="repeat" description="Solcar" evidence="9">
    <location>
        <begin position="2"/>
        <end position="91"/>
    </location>
</feature>
<dbReference type="GO" id="GO:0051724">
    <property type="term" value="F:NAD transmembrane transporter activity"/>
    <property type="evidence" value="ECO:0007669"/>
    <property type="project" value="TreeGrafter"/>
</dbReference>
<sequence>MSDNVAHALGGAGGGIVSMLLTYPLITVSSRLQVQRKQASASSTESSANAIQKIIKQEGIAGLFSGVESAVFGNALTNGVYYFFFEWVKKRFEQASGRRNMTTGQSMLAGALAGAAVVLITNPIWVVNMRQTTKKNSLDEDEEEKDVSSGEASTKKTPAKQSFWKMLFDIVQEDGVQALWQGTLPALILVINPIIQYTVFERIKAGWERSRKLGNLDFFMLGAISKLAATAITYPYIVVKSRMQLRQSKDAAQRYNSVLDGLRKIVKQEGVQGLYKGIEFKLVQSVLTAAFLFMAKEQFYRYAVTLLALTGSQRRTN</sequence>
<keyword evidence="8" id="KW-0576">Peroxisome</keyword>
<accession>A0A9W8B774</accession>
<feature type="transmembrane region" description="Helical" evidence="12">
    <location>
        <begin position="218"/>
        <end position="239"/>
    </location>
</feature>
<evidence type="ECO:0000313" key="14">
    <source>
        <dbReference type="Proteomes" id="UP001151582"/>
    </source>
</evidence>
<evidence type="ECO:0000256" key="5">
    <source>
        <dbReference type="ARBA" id="ARBA00022737"/>
    </source>
</evidence>
<feature type="transmembrane region" description="Helical" evidence="12">
    <location>
        <begin position="6"/>
        <end position="26"/>
    </location>
</feature>
<keyword evidence="6 12" id="KW-1133">Transmembrane helix</keyword>
<feature type="region of interest" description="Disordered" evidence="11">
    <location>
        <begin position="135"/>
        <end position="154"/>
    </location>
</feature>
<evidence type="ECO:0000256" key="1">
    <source>
        <dbReference type="ARBA" id="ARBA00004585"/>
    </source>
</evidence>
<evidence type="ECO:0000256" key="7">
    <source>
        <dbReference type="ARBA" id="ARBA00023136"/>
    </source>
</evidence>
<dbReference type="Gene3D" id="1.50.40.10">
    <property type="entry name" value="Mitochondrial carrier domain"/>
    <property type="match status" value="1"/>
</dbReference>
<dbReference type="OrthoDB" id="2019556at2759"/>
<dbReference type="GO" id="GO:0005778">
    <property type="term" value="C:peroxisomal membrane"/>
    <property type="evidence" value="ECO:0007669"/>
    <property type="project" value="UniProtKB-SubCell"/>
</dbReference>
<evidence type="ECO:0000256" key="8">
    <source>
        <dbReference type="ARBA" id="ARBA00023140"/>
    </source>
</evidence>
<evidence type="ECO:0008006" key="15">
    <source>
        <dbReference type="Google" id="ProtNLM"/>
    </source>
</evidence>
<comment type="caution">
    <text evidence="13">The sequence shown here is derived from an EMBL/GenBank/DDBJ whole genome shotgun (WGS) entry which is preliminary data.</text>
</comment>
<comment type="subcellular location">
    <subcellularLocation>
        <location evidence="1">Peroxisome membrane</location>
        <topology evidence="1">Multi-pass membrane protein</topology>
    </subcellularLocation>
</comment>
<comment type="similarity">
    <text evidence="2 10">Belongs to the mitochondrial carrier (TC 2.A.29) family.</text>
</comment>
<keyword evidence="14" id="KW-1185">Reference proteome</keyword>
<name>A0A9W8B774_9FUNG</name>
<dbReference type="GO" id="GO:0015217">
    <property type="term" value="F:ADP transmembrane transporter activity"/>
    <property type="evidence" value="ECO:0007669"/>
    <property type="project" value="TreeGrafter"/>
</dbReference>
<feature type="repeat" description="Solcar" evidence="9">
    <location>
        <begin position="101"/>
        <end position="206"/>
    </location>
</feature>
<dbReference type="PROSITE" id="PS50920">
    <property type="entry name" value="SOLCAR"/>
    <property type="match status" value="3"/>
</dbReference>
<dbReference type="PANTHER" id="PTHR45939:SF5">
    <property type="entry name" value="PEROXISOMAL MEMBRANE PROTEIN PMP34"/>
    <property type="match status" value="1"/>
</dbReference>
<evidence type="ECO:0000256" key="3">
    <source>
        <dbReference type="ARBA" id="ARBA00022448"/>
    </source>
</evidence>
<evidence type="ECO:0000256" key="11">
    <source>
        <dbReference type="SAM" id="MobiDB-lite"/>
    </source>
</evidence>
<dbReference type="InterPro" id="IPR023395">
    <property type="entry name" value="MCP_dom_sf"/>
</dbReference>
<proteinExistence type="inferred from homology"/>
<evidence type="ECO:0000256" key="2">
    <source>
        <dbReference type="ARBA" id="ARBA00006375"/>
    </source>
</evidence>
<keyword evidence="3 10" id="KW-0813">Transport</keyword>
<dbReference type="AlphaFoldDB" id="A0A9W8B774"/>
<dbReference type="GO" id="GO:0015228">
    <property type="term" value="F:coenzyme A transmembrane transporter activity"/>
    <property type="evidence" value="ECO:0007669"/>
    <property type="project" value="TreeGrafter"/>
</dbReference>
<evidence type="ECO:0000256" key="9">
    <source>
        <dbReference type="PROSITE-ProRule" id="PRU00282"/>
    </source>
</evidence>
<reference evidence="13" key="1">
    <citation type="submission" date="2022-07" db="EMBL/GenBank/DDBJ databases">
        <title>Phylogenomic reconstructions and comparative analyses of Kickxellomycotina fungi.</title>
        <authorList>
            <person name="Reynolds N.K."/>
            <person name="Stajich J.E."/>
            <person name="Barry K."/>
            <person name="Grigoriev I.V."/>
            <person name="Crous P."/>
            <person name="Smith M.E."/>
        </authorList>
    </citation>
    <scope>NUCLEOTIDE SEQUENCE</scope>
    <source>
        <strain evidence="13">RSA 567</strain>
    </source>
</reference>
<dbReference type="InterPro" id="IPR018108">
    <property type="entry name" value="MCP_transmembrane"/>
</dbReference>
<dbReference type="GO" id="GO:0044610">
    <property type="term" value="F:FMN transmembrane transporter activity"/>
    <property type="evidence" value="ECO:0007669"/>
    <property type="project" value="TreeGrafter"/>
</dbReference>
<dbReference type="SUPFAM" id="SSF103506">
    <property type="entry name" value="Mitochondrial carrier"/>
    <property type="match status" value="1"/>
</dbReference>
<dbReference type="PANTHER" id="PTHR45939">
    <property type="entry name" value="PEROXISOMAL MEMBRANE PROTEIN PMP34-RELATED"/>
    <property type="match status" value="1"/>
</dbReference>
<gene>
    <name evidence="13" type="ORF">H4R34_003594</name>
</gene>
<keyword evidence="4 9" id="KW-0812">Transmembrane</keyword>
<dbReference type="EMBL" id="JANBQB010000351">
    <property type="protein sequence ID" value="KAJ1977400.1"/>
    <property type="molecule type" value="Genomic_DNA"/>
</dbReference>
<feature type="transmembrane region" description="Helical" evidence="12">
    <location>
        <begin position="107"/>
        <end position="127"/>
    </location>
</feature>
<dbReference type="Proteomes" id="UP001151582">
    <property type="component" value="Unassembled WGS sequence"/>
</dbReference>
<protein>
    <recommendedName>
        <fullName evidence="15">Mitochondrial carrier domain-containing protein</fullName>
    </recommendedName>
</protein>
<evidence type="ECO:0000313" key="13">
    <source>
        <dbReference type="EMBL" id="KAJ1977400.1"/>
    </source>
</evidence>
<evidence type="ECO:0000256" key="6">
    <source>
        <dbReference type="ARBA" id="ARBA00022989"/>
    </source>
</evidence>
<dbReference type="GO" id="GO:0015230">
    <property type="term" value="F:FAD transmembrane transporter activity"/>
    <property type="evidence" value="ECO:0007669"/>
    <property type="project" value="TreeGrafter"/>
</dbReference>
<feature type="repeat" description="Solcar" evidence="9">
    <location>
        <begin position="213"/>
        <end position="302"/>
    </location>
</feature>
<dbReference type="InterPro" id="IPR052217">
    <property type="entry name" value="Mito/Peroxisomal_Carrier"/>
</dbReference>
<evidence type="ECO:0000256" key="12">
    <source>
        <dbReference type="SAM" id="Phobius"/>
    </source>
</evidence>
<organism evidence="13 14">
    <name type="scientific">Dimargaris verticillata</name>
    <dbReference type="NCBI Taxonomy" id="2761393"/>
    <lineage>
        <taxon>Eukaryota</taxon>
        <taxon>Fungi</taxon>
        <taxon>Fungi incertae sedis</taxon>
        <taxon>Zoopagomycota</taxon>
        <taxon>Kickxellomycotina</taxon>
        <taxon>Dimargaritomycetes</taxon>
        <taxon>Dimargaritales</taxon>
        <taxon>Dimargaritaceae</taxon>
        <taxon>Dimargaris</taxon>
    </lineage>
</organism>
<dbReference type="Pfam" id="PF00153">
    <property type="entry name" value="Mito_carr"/>
    <property type="match status" value="3"/>
</dbReference>
<evidence type="ECO:0000256" key="10">
    <source>
        <dbReference type="RuleBase" id="RU000488"/>
    </source>
</evidence>
<keyword evidence="5" id="KW-0677">Repeat</keyword>